<proteinExistence type="predicted"/>
<dbReference type="Proteomes" id="UP000295636">
    <property type="component" value="Unassembled WGS sequence"/>
</dbReference>
<organism evidence="1 2">
    <name type="scientific">Paenibacillus piri</name>
    <dbReference type="NCBI Taxonomy" id="2547395"/>
    <lineage>
        <taxon>Bacteria</taxon>
        <taxon>Bacillati</taxon>
        <taxon>Bacillota</taxon>
        <taxon>Bacilli</taxon>
        <taxon>Bacillales</taxon>
        <taxon>Paenibacillaceae</taxon>
        <taxon>Paenibacillus</taxon>
    </lineage>
</organism>
<protein>
    <submittedName>
        <fullName evidence="1">DUF72 domain-containing protein</fullName>
    </submittedName>
</protein>
<dbReference type="InterPro" id="IPR036520">
    <property type="entry name" value="UPF0759_sf"/>
</dbReference>
<sequence length="283" mass="32558">MISVGLAGWGDHDGLYEKGAVKPESKLKIYGRHFSIVEVDSSFYAVQQEKTYSRWVDDTADHFSFIIKAYQGMTGHLRGKNPFADDDAMYRAFCDSIRPVLESGKLRNVLFQYPPWFDCTRSNVDILRGVRERMRDYPVALEFRNQSWFAEDTREKTLDFMKREAWIHSICDEPQAGVGSVPTVLVPTSVEQTVVRMHGRNAAGWNQNGSPDWRATRYLYRYSRDELAEWRDRLLRLNEQTGQIAVIFNNNSGGDAAANAKQLMELLGMQPEPFAPRQLELFE</sequence>
<evidence type="ECO:0000313" key="2">
    <source>
        <dbReference type="Proteomes" id="UP000295636"/>
    </source>
</evidence>
<dbReference type="Gene3D" id="3.20.20.410">
    <property type="entry name" value="Protein of unknown function UPF0759"/>
    <property type="match status" value="1"/>
</dbReference>
<gene>
    <name evidence="1" type="ORF">E1757_26890</name>
</gene>
<name>A0A4R5KEA5_9BACL</name>
<dbReference type="EMBL" id="SMRT01000016">
    <property type="protein sequence ID" value="TDF93556.1"/>
    <property type="molecule type" value="Genomic_DNA"/>
</dbReference>
<dbReference type="Pfam" id="PF01904">
    <property type="entry name" value="DUF72"/>
    <property type="match status" value="1"/>
</dbReference>
<dbReference type="RefSeq" id="WP_133234023.1">
    <property type="nucleotide sequence ID" value="NZ_SMRT01000016.1"/>
</dbReference>
<accession>A0A4R5KEA5</accession>
<reference evidence="1 2" key="1">
    <citation type="submission" date="2019-03" db="EMBL/GenBank/DDBJ databases">
        <title>This is whole genome sequence of Paenibacillus sp MS74 strain.</title>
        <authorList>
            <person name="Trinh H.N."/>
        </authorList>
    </citation>
    <scope>NUCLEOTIDE SEQUENCE [LARGE SCALE GENOMIC DNA]</scope>
    <source>
        <strain evidence="1 2">MS74</strain>
    </source>
</reference>
<evidence type="ECO:0000313" key="1">
    <source>
        <dbReference type="EMBL" id="TDF93556.1"/>
    </source>
</evidence>
<dbReference type="SUPFAM" id="SSF117396">
    <property type="entry name" value="TM1631-like"/>
    <property type="match status" value="1"/>
</dbReference>
<dbReference type="PANTHER" id="PTHR30348:SF13">
    <property type="entry name" value="UPF0759 PROTEIN YUNF"/>
    <property type="match status" value="1"/>
</dbReference>
<dbReference type="OrthoDB" id="9780310at2"/>
<dbReference type="AlphaFoldDB" id="A0A4R5KEA5"/>
<comment type="caution">
    <text evidence="1">The sequence shown here is derived from an EMBL/GenBank/DDBJ whole genome shotgun (WGS) entry which is preliminary data.</text>
</comment>
<dbReference type="PANTHER" id="PTHR30348">
    <property type="entry name" value="UNCHARACTERIZED PROTEIN YECE"/>
    <property type="match status" value="1"/>
</dbReference>
<keyword evidence="2" id="KW-1185">Reference proteome</keyword>
<dbReference type="InterPro" id="IPR002763">
    <property type="entry name" value="DUF72"/>
</dbReference>